<evidence type="ECO:0008006" key="4">
    <source>
        <dbReference type="Google" id="ProtNLM"/>
    </source>
</evidence>
<name>A0A1M5YBN9_9CLOT</name>
<evidence type="ECO:0000313" key="3">
    <source>
        <dbReference type="Proteomes" id="UP000184526"/>
    </source>
</evidence>
<keyword evidence="1" id="KW-0732">Signal</keyword>
<feature type="signal peptide" evidence="1">
    <location>
        <begin position="1"/>
        <end position="22"/>
    </location>
</feature>
<dbReference type="OrthoDB" id="2156977at2"/>
<dbReference type="EMBL" id="FQXP01000012">
    <property type="protein sequence ID" value="SHI08913.1"/>
    <property type="molecule type" value="Genomic_DNA"/>
</dbReference>
<gene>
    <name evidence="2" type="ORF">SAMN02745196_02780</name>
</gene>
<sequence>MRRSKIAALALAATMLTGAAAAGSYAYFTAKTEVTTPSNLVIRTGKMNLEVSKESAWDTQNMGTWDKETIESTSSELENGNTSFEQVKPGERFSKIYTITPKDSNLNQKVTFTGGDILPETNDFHINYVVRHNNGSSSVDVNKGDVINLAPTDEIEVCVYVDVKPSMTGENLGGEQDKLFDLSDNITPIEFQGAQINAQ</sequence>
<reference evidence="2 3" key="1">
    <citation type="submission" date="2016-11" db="EMBL/GenBank/DDBJ databases">
        <authorList>
            <person name="Jaros S."/>
            <person name="Januszkiewicz K."/>
            <person name="Wedrychowicz H."/>
        </authorList>
    </citation>
    <scope>NUCLEOTIDE SEQUENCE [LARGE SCALE GENOMIC DNA]</scope>
    <source>
        <strain evidence="2 3">DSM 3089</strain>
    </source>
</reference>
<protein>
    <recommendedName>
        <fullName evidence="4">SipW-cognate class signal peptide</fullName>
    </recommendedName>
</protein>
<accession>A0A1M5YBN9</accession>
<evidence type="ECO:0000313" key="2">
    <source>
        <dbReference type="EMBL" id="SHI08913.1"/>
    </source>
</evidence>
<proteinExistence type="predicted"/>
<evidence type="ECO:0000256" key="1">
    <source>
        <dbReference type="SAM" id="SignalP"/>
    </source>
</evidence>
<dbReference type="STRING" id="1121306.SAMN02745196_02780"/>
<dbReference type="RefSeq" id="WP_072832601.1">
    <property type="nucleotide sequence ID" value="NZ_FQXP01000012.1"/>
</dbReference>
<keyword evidence="3" id="KW-1185">Reference proteome</keyword>
<dbReference type="Proteomes" id="UP000184526">
    <property type="component" value="Unassembled WGS sequence"/>
</dbReference>
<organism evidence="2 3">
    <name type="scientific">Clostridium collagenovorans DSM 3089</name>
    <dbReference type="NCBI Taxonomy" id="1121306"/>
    <lineage>
        <taxon>Bacteria</taxon>
        <taxon>Bacillati</taxon>
        <taxon>Bacillota</taxon>
        <taxon>Clostridia</taxon>
        <taxon>Eubacteriales</taxon>
        <taxon>Clostridiaceae</taxon>
        <taxon>Clostridium</taxon>
    </lineage>
</organism>
<feature type="chain" id="PRO_5038347459" description="SipW-cognate class signal peptide" evidence="1">
    <location>
        <begin position="23"/>
        <end position="199"/>
    </location>
</feature>
<dbReference type="AlphaFoldDB" id="A0A1M5YBN9"/>